<keyword evidence="3" id="KW-1185">Reference proteome</keyword>
<evidence type="ECO:0000313" key="3">
    <source>
        <dbReference type="Proteomes" id="UP000054248"/>
    </source>
</evidence>
<evidence type="ECO:0000259" key="1">
    <source>
        <dbReference type="Pfam" id="PF12937"/>
    </source>
</evidence>
<accession>A0A0C3LEK9</accession>
<dbReference type="HOGENOM" id="CLU_021164_5_1_1"/>
<protein>
    <recommendedName>
        <fullName evidence="1">F-box domain-containing protein</fullName>
    </recommendedName>
</protein>
<dbReference type="AlphaFoldDB" id="A0A0C3LEK9"/>
<dbReference type="InterPro" id="IPR036047">
    <property type="entry name" value="F-box-like_dom_sf"/>
</dbReference>
<dbReference type="EMBL" id="KN822955">
    <property type="protein sequence ID" value="KIO32333.1"/>
    <property type="molecule type" value="Genomic_DNA"/>
</dbReference>
<dbReference type="SUPFAM" id="SSF81383">
    <property type="entry name" value="F-box domain"/>
    <property type="match status" value="1"/>
</dbReference>
<dbReference type="Gene3D" id="3.80.10.10">
    <property type="entry name" value="Ribonuclease Inhibitor"/>
    <property type="match status" value="1"/>
</dbReference>
<name>A0A0C3LEK9_9AGAM</name>
<proteinExistence type="predicted"/>
<dbReference type="Pfam" id="PF12937">
    <property type="entry name" value="F-box-like"/>
    <property type="match status" value="1"/>
</dbReference>
<reference evidence="2 3" key="1">
    <citation type="submission" date="2014-04" db="EMBL/GenBank/DDBJ databases">
        <authorList>
            <consortium name="DOE Joint Genome Institute"/>
            <person name="Kuo A."/>
            <person name="Girlanda M."/>
            <person name="Perotto S."/>
            <person name="Kohler A."/>
            <person name="Nagy L.G."/>
            <person name="Floudas D."/>
            <person name="Copeland A."/>
            <person name="Barry K.W."/>
            <person name="Cichocki N."/>
            <person name="Veneault-Fourrey C."/>
            <person name="LaButti K."/>
            <person name="Lindquist E.A."/>
            <person name="Lipzen A."/>
            <person name="Lundell T."/>
            <person name="Morin E."/>
            <person name="Murat C."/>
            <person name="Sun H."/>
            <person name="Tunlid A."/>
            <person name="Henrissat B."/>
            <person name="Grigoriev I.V."/>
            <person name="Hibbett D.S."/>
            <person name="Martin F."/>
            <person name="Nordberg H.P."/>
            <person name="Cantor M.N."/>
            <person name="Hua S.X."/>
        </authorList>
    </citation>
    <scope>NUCLEOTIDE SEQUENCE [LARGE SCALE GENOMIC DNA]</scope>
    <source>
        <strain evidence="2 3">MUT 4182</strain>
    </source>
</reference>
<organism evidence="2 3">
    <name type="scientific">Tulasnella calospora MUT 4182</name>
    <dbReference type="NCBI Taxonomy" id="1051891"/>
    <lineage>
        <taxon>Eukaryota</taxon>
        <taxon>Fungi</taxon>
        <taxon>Dikarya</taxon>
        <taxon>Basidiomycota</taxon>
        <taxon>Agaricomycotina</taxon>
        <taxon>Agaricomycetes</taxon>
        <taxon>Cantharellales</taxon>
        <taxon>Tulasnellaceae</taxon>
        <taxon>Tulasnella</taxon>
    </lineage>
</organism>
<feature type="domain" description="F-box" evidence="1">
    <location>
        <begin position="1"/>
        <end position="34"/>
    </location>
</feature>
<evidence type="ECO:0000313" key="2">
    <source>
        <dbReference type="EMBL" id="KIO32333.1"/>
    </source>
</evidence>
<dbReference type="Proteomes" id="UP000054248">
    <property type="component" value="Unassembled WGS sequence"/>
</dbReference>
<sequence>MIFAFVDEATLAACALVCRPWKEPALDELWKHLDSLLPLFGLLFDVEALLLGGGEYPENLLMRGVDWLKFRSYAQRVRSIDIEPGSLSLFHVNMALLAVASIDHPFGSLFLPHVHRLELGLDFKLLDEEAAALFPSLQGLAPNLQELSITFTSPILVGDLEAPLSRWISSLQHLTKLWLPPYYQPKMIVTAAGELKELKVLKIMVKSAMVANEEGMQMEFAPNTFPMLRALAWNSSLPNAFQLLQPSPRVEALESLYLDCSGYDDHVTIPTFTRLIGHACPRLREVSLILLPDWWTRAESSVGPLDMEVLYGLAPCENLVTLQIGHPFPMTLNESDVHWIGRSWRNLERLVLCVDPDLDRPINPRMGASILALPLLAELLPNLTRLGLYFRESDVMRFSGDLHPQHQFKNLRTLQLIREGIRFSYTTKQNIPSPKIGSGGKAMNLRSTFAPAACAAEILCKSSDPTNGGDLAGFQGWVC</sequence>
<dbReference type="SUPFAM" id="SSF52047">
    <property type="entry name" value="RNI-like"/>
    <property type="match status" value="1"/>
</dbReference>
<gene>
    <name evidence="2" type="ORF">M407DRAFT_18648</name>
</gene>
<reference evidence="3" key="2">
    <citation type="submission" date="2015-01" db="EMBL/GenBank/DDBJ databases">
        <title>Evolutionary Origins and Diversification of the Mycorrhizal Mutualists.</title>
        <authorList>
            <consortium name="DOE Joint Genome Institute"/>
            <consortium name="Mycorrhizal Genomics Consortium"/>
            <person name="Kohler A."/>
            <person name="Kuo A."/>
            <person name="Nagy L.G."/>
            <person name="Floudas D."/>
            <person name="Copeland A."/>
            <person name="Barry K.W."/>
            <person name="Cichocki N."/>
            <person name="Veneault-Fourrey C."/>
            <person name="LaButti K."/>
            <person name="Lindquist E.A."/>
            <person name="Lipzen A."/>
            <person name="Lundell T."/>
            <person name="Morin E."/>
            <person name="Murat C."/>
            <person name="Riley R."/>
            <person name="Ohm R."/>
            <person name="Sun H."/>
            <person name="Tunlid A."/>
            <person name="Henrissat B."/>
            <person name="Grigoriev I.V."/>
            <person name="Hibbett D.S."/>
            <person name="Martin F."/>
        </authorList>
    </citation>
    <scope>NUCLEOTIDE SEQUENCE [LARGE SCALE GENOMIC DNA]</scope>
    <source>
        <strain evidence="3">MUT 4182</strain>
    </source>
</reference>
<dbReference type="InterPro" id="IPR001810">
    <property type="entry name" value="F-box_dom"/>
</dbReference>
<dbReference type="Gene3D" id="1.20.1280.50">
    <property type="match status" value="1"/>
</dbReference>
<dbReference type="OrthoDB" id="2447803at2759"/>
<dbReference type="InterPro" id="IPR032675">
    <property type="entry name" value="LRR_dom_sf"/>
</dbReference>